<dbReference type="PANTHER" id="PTHR47293">
    <property type="entry name" value="JACALIN-RELATED LECTIN 3"/>
    <property type="match status" value="1"/>
</dbReference>
<dbReference type="InterPro" id="IPR001229">
    <property type="entry name" value="Jacalin-like_lectin_dom"/>
</dbReference>
<dbReference type="Proteomes" id="UP001634007">
    <property type="component" value="Unassembled WGS sequence"/>
</dbReference>
<keyword evidence="5" id="KW-1185">Reference proteome</keyword>
<reference evidence="4 5" key="1">
    <citation type="submission" date="2024-11" db="EMBL/GenBank/DDBJ databases">
        <title>Chromosome-level genome assembly of Eucalyptus globulus Labill. provides insights into its genome evolution.</title>
        <authorList>
            <person name="Li X."/>
        </authorList>
    </citation>
    <scope>NUCLEOTIDE SEQUENCE [LARGE SCALE GENOMIC DNA]</scope>
    <source>
        <strain evidence="4">CL2024</strain>
        <tissue evidence="4">Fresh tender leaves</tissue>
    </source>
</reference>
<proteinExistence type="inferred from homology"/>
<comment type="caution">
    <text evidence="4">The sequence shown here is derived from an EMBL/GenBank/DDBJ whole genome shotgun (WGS) entry which is preliminary data.</text>
</comment>
<evidence type="ECO:0000259" key="3">
    <source>
        <dbReference type="PROSITE" id="PS51752"/>
    </source>
</evidence>
<evidence type="ECO:0000256" key="1">
    <source>
        <dbReference type="ARBA" id="ARBA00006568"/>
    </source>
</evidence>
<dbReference type="SMART" id="SM00915">
    <property type="entry name" value="Jacalin"/>
    <property type="match status" value="3"/>
</dbReference>
<organism evidence="4 5">
    <name type="scientific">Eucalyptus globulus</name>
    <name type="common">Tasmanian blue gum</name>
    <dbReference type="NCBI Taxonomy" id="34317"/>
    <lineage>
        <taxon>Eukaryota</taxon>
        <taxon>Viridiplantae</taxon>
        <taxon>Streptophyta</taxon>
        <taxon>Embryophyta</taxon>
        <taxon>Tracheophyta</taxon>
        <taxon>Spermatophyta</taxon>
        <taxon>Magnoliopsida</taxon>
        <taxon>eudicotyledons</taxon>
        <taxon>Gunneridae</taxon>
        <taxon>Pentapetalae</taxon>
        <taxon>rosids</taxon>
        <taxon>malvids</taxon>
        <taxon>Myrtales</taxon>
        <taxon>Myrtaceae</taxon>
        <taxon>Myrtoideae</taxon>
        <taxon>Eucalypteae</taxon>
        <taxon>Eucalyptus</taxon>
    </lineage>
</organism>
<evidence type="ECO:0000313" key="5">
    <source>
        <dbReference type="Proteomes" id="UP001634007"/>
    </source>
</evidence>
<keyword evidence="2" id="KW-0430">Lectin</keyword>
<feature type="domain" description="Jacalin-type lectin" evidence="3">
    <location>
        <begin position="74"/>
        <end position="215"/>
    </location>
</feature>
<feature type="domain" description="Jacalin-type lectin" evidence="3">
    <location>
        <begin position="337"/>
        <end position="475"/>
    </location>
</feature>
<sequence length="495" mass="54946">MSLHAFGKDQPKEGYEELFKSLVHYAGGLPDFLKRFGFFLSSRQNQWHEILEKLVRDPHLDSIGLPLDPLFSLRQSVGPFRGHGGDSFDDQTYDGIRNIAVVFGIVISSITIDYVQNGCFVRSPRHDGSLGEHTYDVHLDYPIEYLTSVSGYTREDSCHVINSLTFHSNKRAHGPIGEEKGKFFSFPQVNGKIIGFHGRFIPNTIGAHFGPVFYPYPFEVVGPFGNGKNRWDDGKHADIRQIVVVSGSAIESINLDWLTEVLISVSGYIVNDFGSTVIHSLAFQSNKRTYGPFGTETGRKFSFPAIGGKIIGFYGSSSSHLESLGAYLEPISHLYPIKCVGPFGGQGGHSWDDEKFNGVKKIKMVLEDDVNCISFEYDDNGESICSSAHGNEDRSSIHMVNLNYPHEFLTSVSRYIRHDCSVIQSLTFESNKRRLGPFGKEEGNFFRCALTCNKILGFHGRSGIQLGALGVYFEPISDLRLLKSIGPFGGEGGDP</sequence>
<dbReference type="PANTHER" id="PTHR47293:SF68">
    <property type="entry name" value="JACALIN-RELATED LECTIN 3"/>
    <property type="match status" value="1"/>
</dbReference>
<dbReference type="EMBL" id="JBJKBG010000009">
    <property type="protein sequence ID" value="KAL3723932.1"/>
    <property type="molecule type" value="Genomic_DNA"/>
</dbReference>
<gene>
    <name evidence="4" type="ORF">ACJRO7_036011</name>
</gene>
<dbReference type="SUPFAM" id="SSF51101">
    <property type="entry name" value="Mannose-binding lectins"/>
    <property type="match status" value="3"/>
</dbReference>
<dbReference type="CDD" id="cd09612">
    <property type="entry name" value="Jacalin"/>
    <property type="match status" value="3"/>
</dbReference>
<protein>
    <recommendedName>
        <fullName evidence="3">Jacalin-type lectin domain-containing protein</fullName>
    </recommendedName>
</protein>
<dbReference type="InterPro" id="IPR033734">
    <property type="entry name" value="Jacalin-like_lectin_dom_plant"/>
</dbReference>
<name>A0ABD3J962_EUCGL</name>
<dbReference type="FunFam" id="2.100.10.30:FF:000001">
    <property type="entry name" value="Jacalin-related lectin 33"/>
    <property type="match status" value="1"/>
</dbReference>
<dbReference type="Gene3D" id="2.100.10.30">
    <property type="entry name" value="Jacalin-like lectin domain"/>
    <property type="match status" value="3"/>
</dbReference>
<feature type="domain" description="Jacalin-type lectin" evidence="3">
    <location>
        <begin position="217"/>
        <end position="330"/>
    </location>
</feature>
<accession>A0ABD3J962</accession>
<comment type="similarity">
    <text evidence="1">Belongs to the jacalin lectin family.</text>
</comment>
<dbReference type="AlphaFoldDB" id="A0ABD3J962"/>
<dbReference type="InterPro" id="IPR036404">
    <property type="entry name" value="Jacalin-like_lectin_dom_sf"/>
</dbReference>
<evidence type="ECO:0000313" key="4">
    <source>
        <dbReference type="EMBL" id="KAL3723932.1"/>
    </source>
</evidence>
<dbReference type="Pfam" id="PF01419">
    <property type="entry name" value="Jacalin"/>
    <property type="match status" value="3"/>
</dbReference>
<dbReference type="PROSITE" id="PS51752">
    <property type="entry name" value="JACALIN_LECTIN"/>
    <property type="match status" value="3"/>
</dbReference>
<evidence type="ECO:0000256" key="2">
    <source>
        <dbReference type="ARBA" id="ARBA00022734"/>
    </source>
</evidence>
<dbReference type="GO" id="GO:0030246">
    <property type="term" value="F:carbohydrate binding"/>
    <property type="evidence" value="ECO:0007669"/>
    <property type="project" value="UniProtKB-KW"/>
</dbReference>